<reference evidence="1 2" key="1">
    <citation type="journal article" date="2013" name="Genome Announc.">
        <title>Draft Genome Sequence of Arcticibacter svalbardensis Strain MN12-7T, a Member of the Family Sphingobacteriaceae Isolated from an Arctic Soil Sample.</title>
        <authorList>
            <person name="Shivaji S."/>
            <person name="Ara S."/>
            <person name="Prasad S."/>
            <person name="Manasa B.P."/>
            <person name="Begum Z."/>
            <person name="Singh A."/>
            <person name="Kumar Pinnaka A."/>
        </authorList>
    </citation>
    <scope>NUCLEOTIDE SEQUENCE [LARGE SCALE GENOMIC DNA]</scope>
    <source>
        <strain evidence="1 2">MN12-7</strain>
    </source>
</reference>
<name>R9GNP5_9SPHI</name>
<comment type="caution">
    <text evidence="1">The sequence shown here is derived from an EMBL/GenBank/DDBJ whole genome shotgun (WGS) entry which is preliminary data.</text>
</comment>
<proteinExistence type="predicted"/>
<dbReference type="EMBL" id="AQPN01000116">
    <property type="protein sequence ID" value="EOR93326.1"/>
    <property type="molecule type" value="Genomic_DNA"/>
</dbReference>
<dbReference type="Proteomes" id="UP000014174">
    <property type="component" value="Unassembled WGS sequence"/>
</dbReference>
<evidence type="ECO:0000313" key="2">
    <source>
        <dbReference type="Proteomes" id="UP000014174"/>
    </source>
</evidence>
<protein>
    <submittedName>
        <fullName evidence="1">Uncharacterized protein</fullName>
    </submittedName>
</protein>
<evidence type="ECO:0000313" key="1">
    <source>
        <dbReference type="EMBL" id="EOR93326.1"/>
    </source>
</evidence>
<keyword evidence="2" id="KW-1185">Reference proteome</keyword>
<organism evidence="1 2">
    <name type="scientific">Arcticibacter svalbardensis MN12-7</name>
    <dbReference type="NCBI Taxonomy" id="1150600"/>
    <lineage>
        <taxon>Bacteria</taxon>
        <taxon>Pseudomonadati</taxon>
        <taxon>Bacteroidota</taxon>
        <taxon>Sphingobacteriia</taxon>
        <taxon>Sphingobacteriales</taxon>
        <taxon>Sphingobacteriaceae</taxon>
        <taxon>Arcticibacter</taxon>
    </lineage>
</organism>
<sequence length="72" mass="8159">MKYCQDNTDLAMEMIKTKDLELIILDLNFSIDTSGREGMDPLSKIRGEILLNHGDDFSLKQPALIEQSFAIN</sequence>
<dbReference type="AlphaFoldDB" id="R9GNP5"/>
<accession>R9GNP5</accession>
<gene>
    <name evidence="1" type="ORF">ADIARSV_3405</name>
</gene>
<dbReference type="RefSeq" id="WP_016196633.1">
    <property type="nucleotide sequence ID" value="NZ_AQPN01000116.1"/>
</dbReference>